<gene>
    <name evidence="5" type="ORF">EDD65_10613</name>
</gene>
<protein>
    <submittedName>
        <fullName evidence="5">L-fucose isomerase-like protein</fullName>
    </submittedName>
</protein>
<evidence type="ECO:0000256" key="3">
    <source>
        <dbReference type="SAM" id="Coils"/>
    </source>
</evidence>
<organism evidence="5 6">
    <name type="scientific">Keratinibaculum paraultunense</name>
    <dbReference type="NCBI Taxonomy" id="1278232"/>
    <lineage>
        <taxon>Bacteria</taxon>
        <taxon>Bacillati</taxon>
        <taxon>Bacillota</taxon>
        <taxon>Tissierellia</taxon>
        <taxon>Tissierellales</taxon>
        <taxon>Tepidimicrobiaceae</taxon>
        <taxon>Keratinibaculum</taxon>
    </lineage>
</organism>
<dbReference type="Pfam" id="PF24856">
    <property type="entry name" value="AraA_central"/>
    <property type="match status" value="1"/>
</dbReference>
<accession>A0A4V6NZ50</accession>
<evidence type="ECO:0000256" key="2">
    <source>
        <dbReference type="ARBA" id="ARBA00023277"/>
    </source>
</evidence>
<dbReference type="GO" id="GO:0005996">
    <property type="term" value="P:monosaccharide metabolic process"/>
    <property type="evidence" value="ECO:0007669"/>
    <property type="project" value="InterPro"/>
</dbReference>
<keyword evidence="2" id="KW-0119">Carbohydrate metabolism</keyword>
<evidence type="ECO:0000259" key="4">
    <source>
        <dbReference type="Pfam" id="PF24856"/>
    </source>
</evidence>
<dbReference type="PANTHER" id="PTHR36120:SF2">
    <property type="entry name" value="FUCOSE ISOMERASE"/>
    <property type="match status" value="1"/>
</dbReference>
<dbReference type="SUPFAM" id="SSF53743">
    <property type="entry name" value="FucI/AraA N-terminal and middle domains"/>
    <property type="match status" value="1"/>
</dbReference>
<dbReference type="InterPro" id="IPR055390">
    <property type="entry name" value="AraA_central"/>
</dbReference>
<feature type="coiled-coil region" evidence="3">
    <location>
        <begin position="160"/>
        <end position="187"/>
    </location>
</feature>
<dbReference type="OrthoDB" id="5838738at2"/>
<evidence type="ECO:0000313" key="5">
    <source>
        <dbReference type="EMBL" id="TCS89347.1"/>
    </source>
</evidence>
<dbReference type="AlphaFoldDB" id="A0A4V6NZ50"/>
<name>A0A4V6NZ50_9FIRM</name>
<feature type="domain" description="L-arabinose isomerase central" evidence="4">
    <location>
        <begin position="156"/>
        <end position="261"/>
    </location>
</feature>
<dbReference type="InterPro" id="IPR009015">
    <property type="entry name" value="Fucose_isomerase_N/cen_sf"/>
</dbReference>
<reference evidence="5 6" key="1">
    <citation type="submission" date="2019-03" db="EMBL/GenBank/DDBJ databases">
        <title>Genomic Encyclopedia of Type Strains, Phase IV (KMG-IV): sequencing the most valuable type-strain genomes for metagenomic binning, comparative biology and taxonomic classification.</title>
        <authorList>
            <person name="Goeker M."/>
        </authorList>
    </citation>
    <scope>NUCLEOTIDE SEQUENCE [LARGE SCALE GENOMIC DNA]</scope>
    <source>
        <strain evidence="5 6">DSM 26752</strain>
    </source>
</reference>
<dbReference type="EMBL" id="SMAE01000006">
    <property type="protein sequence ID" value="TCS89347.1"/>
    <property type="molecule type" value="Genomic_DNA"/>
</dbReference>
<sequence>MSIDIYYLSSSFHNEEKKKHNEKKFFSSIEKLVGDKINILPFDQIGNQLGIIFVASGGVENQFKENYTKMQEPYYLLTNGENNSLAASLEILTFLKQEGLKGEILHGSVDYISNKIKDINDIIKAKKILKNINIGVIGKPSDWLIASHVDYENLNKRFGINAIEISIEELIEEIDKVQINKLDTLKRNKKIEKLYQKSFNNESLQEALRIYIALKNIMDKYNLKGITVRCFDLLSTVYNTGCIALSLLNDEGIISSCEGDVPALISMLILNALSNNPVFMANPSSIDMEKNEVILAHCTVPLNMTREYVLDTHFESGIGVAIHGEIPEGQATLFRLSSNLEDYFVSNITIKENMYNENLCRTQIRAYMDKNVDYFLTNPMGNHHLICRGDYVRLVDEFMWM</sequence>
<keyword evidence="6" id="KW-1185">Reference proteome</keyword>
<evidence type="ECO:0000313" key="6">
    <source>
        <dbReference type="Proteomes" id="UP000294567"/>
    </source>
</evidence>
<dbReference type="Proteomes" id="UP000294567">
    <property type="component" value="Unassembled WGS sequence"/>
</dbReference>
<comment type="caution">
    <text evidence="5">The sequence shown here is derived from an EMBL/GenBank/DDBJ whole genome shotgun (WGS) entry which is preliminary data.</text>
</comment>
<keyword evidence="1 5" id="KW-0413">Isomerase</keyword>
<dbReference type="PANTHER" id="PTHR36120">
    <property type="entry name" value="FUCOSE ISOMERASE"/>
    <property type="match status" value="1"/>
</dbReference>
<dbReference type="RefSeq" id="WP_132027405.1">
    <property type="nucleotide sequence ID" value="NZ_CP068564.1"/>
</dbReference>
<dbReference type="GO" id="GO:0016861">
    <property type="term" value="F:intramolecular oxidoreductase activity, interconverting aldoses and ketoses"/>
    <property type="evidence" value="ECO:0007669"/>
    <property type="project" value="InterPro"/>
</dbReference>
<keyword evidence="3" id="KW-0175">Coiled coil</keyword>
<dbReference type="GO" id="GO:0005737">
    <property type="term" value="C:cytoplasm"/>
    <property type="evidence" value="ECO:0007669"/>
    <property type="project" value="InterPro"/>
</dbReference>
<evidence type="ECO:0000256" key="1">
    <source>
        <dbReference type="ARBA" id="ARBA00023235"/>
    </source>
</evidence>
<proteinExistence type="predicted"/>